<dbReference type="Gene3D" id="3.10.640.10">
    <property type="entry name" value="Restriction endonuclease-like alpha-beta roll domain"/>
    <property type="match status" value="1"/>
</dbReference>
<dbReference type="AlphaFoldDB" id="Q3SKY8"/>
<dbReference type="InterPro" id="IPR011335">
    <property type="entry name" value="Restrct_endonuc-II-like"/>
</dbReference>
<dbReference type="Pfam" id="PF07152">
    <property type="entry name" value="YaeQ"/>
    <property type="match status" value="1"/>
</dbReference>
<proteinExistence type="predicted"/>
<keyword evidence="2" id="KW-1185">Reference proteome</keyword>
<dbReference type="InterPro" id="IPR038590">
    <property type="entry name" value="YaeQ_sf"/>
</dbReference>
<dbReference type="InterPro" id="IPR009822">
    <property type="entry name" value="YaeQ"/>
</dbReference>
<gene>
    <name evidence="1" type="ordered locus">Tbd_0680</name>
</gene>
<protein>
    <recommendedName>
        <fullName evidence="3">YaeQ family protein</fullName>
    </recommendedName>
</protein>
<organism evidence="1 2">
    <name type="scientific">Thiobacillus denitrificans (strain ATCC 25259 / T1)</name>
    <dbReference type="NCBI Taxonomy" id="292415"/>
    <lineage>
        <taxon>Bacteria</taxon>
        <taxon>Pseudomonadati</taxon>
        <taxon>Pseudomonadota</taxon>
        <taxon>Betaproteobacteria</taxon>
        <taxon>Nitrosomonadales</taxon>
        <taxon>Thiobacillaceae</taxon>
        <taxon>Thiobacillus</taxon>
    </lineage>
</organism>
<dbReference type="PANTHER" id="PTHR38784:SF1">
    <property type="entry name" value="SUCROSE PHOSPHORYLASE"/>
    <property type="match status" value="1"/>
</dbReference>
<evidence type="ECO:0008006" key="3">
    <source>
        <dbReference type="Google" id="ProtNLM"/>
    </source>
</evidence>
<dbReference type="PIRSF" id="PIRSF011484">
    <property type="entry name" value="YaeQ"/>
    <property type="match status" value="1"/>
</dbReference>
<dbReference type="Proteomes" id="UP000008291">
    <property type="component" value="Chromosome"/>
</dbReference>
<reference evidence="1 2" key="1">
    <citation type="journal article" date="2006" name="J. Bacteriol.">
        <title>The genome sequence of the obligately chemolithoautotrophic, facultatively anaerobic bacterium Thiobacillus denitrificans.</title>
        <authorList>
            <person name="Beller H.R."/>
            <person name="Chain P.S."/>
            <person name="Letain T.E."/>
            <person name="Chakicherla A."/>
            <person name="Larimer F.W."/>
            <person name="Richardson P.M."/>
            <person name="Coleman M.A."/>
            <person name="Wood A.P."/>
            <person name="Kelly D.P."/>
        </authorList>
    </citation>
    <scope>NUCLEOTIDE SEQUENCE [LARGE SCALE GENOMIC DNA]</scope>
    <source>
        <strain evidence="1 2">ATCC 25259</strain>
    </source>
</reference>
<dbReference type="SMART" id="SM01322">
    <property type="entry name" value="YaeQ"/>
    <property type="match status" value="1"/>
</dbReference>
<dbReference type="EMBL" id="CP000116">
    <property type="protein sequence ID" value="AAZ96633.1"/>
    <property type="molecule type" value="Genomic_DNA"/>
</dbReference>
<dbReference type="eggNOG" id="COG4681">
    <property type="taxonomic scope" value="Bacteria"/>
</dbReference>
<dbReference type="KEGG" id="tbd:Tbd_0680"/>
<evidence type="ECO:0000313" key="1">
    <source>
        <dbReference type="EMBL" id="AAZ96633.1"/>
    </source>
</evidence>
<name>Q3SKY8_THIDA</name>
<evidence type="ECO:0000313" key="2">
    <source>
        <dbReference type="Proteomes" id="UP000008291"/>
    </source>
</evidence>
<dbReference type="HOGENOM" id="CLU_096741_0_0_4"/>
<dbReference type="SUPFAM" id="SSF52980">
    <property type="entry name" value="Restriction endonuclease-like"/>
    <property type="match status" value="1"/>
</dbReference>
<accession>Q3SKY8</accession>
<sequence length="202" mass="22388">MGIPEIYGRRAVSYAAVCRNSTMALKATIYKADLQVADMDRHVYGDHALTLARHPSESEERMMVRVLAYALHAQDGIAFTKGLFDVDEPEVWVKNLAGEITLWIDLGQPDEARIRRACSRAAQVVVLCYSSSCEVWWKQIAGKLARFSNLTVLQLAADTAQALAGLATRGMRLQCMVQDGEIWLNSETESVAVKLTALMSPR</sequence>
<dbReference type="PANTHER" id="PTHR38784">
    <property type="entry name" value="SUCROSE PHOSPHORYLASE"/>
    <property type="match status" value="1"/>
</dbReference>
<dbReference type="STRING" id="292415.Tbd_0680"/>
<dbReference type="CDD" id="cd22368">
    <property type="entry name" value="YaeQ-like"/>
    <property type="match status" value="1"/>
</dbReference>